<comment type="caution">
    <text evidence="2">The sequence shown here is derived from an EMBL/GenBank/DDBJ whole genome shotgun (WGS) entry which is preliminary data.</text>
</comment>
<keyword evidence="3" id="KW-1185">Reference proteome</keyword>
<reference evidence="2 3" key="1">
    <citation type="submission" date="2018-06" db="EMBL/GenBank/DDBJ databases">
        <title>Complete Genomes of Monosporascus.</title>
        <authorList>
            <person name="Robinson A.J."/>
            <person name="Natvig D.O."/>
        </authorList>
    </citation>
    <scope>NUCLEOTIDE SEQUENCE [LARGE SCALE GENOMIC DNA]</scope>
    <source>
        <strain evidence="2 3">CBS 110550</strain>
    </source>
</reference>
<dbReference type="Proteomes" id="UP000293360">
    <property type="component" value="Unassembled WGS sequence"/>
</dbReference>
<evidence type="ECO:0000313" key="3">
    <source>
        <dbReference type="Proteomes" id="UP000293360"/>
    </source>
</evidence>
<feature type="region of interest" description="Disordered" evidence="1">
    <location>
        <begin position="1"/>
        <end position="20"/>
    </location>
</feature>
<gene>
    <name evidence="2" type="ORF">DL764_009517</name>
</gene>
<sequence>MVPTPSTDPDESSSGRPRAFLLKKGTPREYDTLEFHISSKAGMLWEYINPSLDPVLPLVRRPNYPKVKDFDCHVSSELDLKGDAEAKFQKALKYFDRQQTLYLAQEKALGEVSAFLNQSVHPDHHWVYWKKTTLRDRLLALKSEFKPSNNARIYEVDTRYKEALKSNKSQMDAWLSKY</sequence>
<dbReference type="OrthoDB" id="4756798at2759"/>
<proteinExistence type="predicted"/>
<dbReference type="AlphaFoldDB" id="A0A4Q4SUU0"/>
<accession>A0A4Q4SUU0</accession>
<organism evidence="2 3">
    <name type="scientific">Monosporascus ibericus</name>
    <dbReference type="NCBI Taxonomy" id="155417"/>
    <lineage>
        <taxon>Eukaryota</taxon>
        <taxon>Fungi</taxon>
        <taxon>Dikarya</taxon>
        <taxon>Ascomycota</taxon>
        <taxon>Pezizomycotina</taxon>
        <taxon>Sordariomycetes</taxon>
        <taxon>Xylariomycetidae</taxon>
        <taxon>Xylariales</taxon>
        <taxon>Xylariales incertae sedis</taxon>
        <taxon>Monosporascus</taxon>
    </lineage>
</organism>
<evidence type="ECO:0000256" key="1">
    <source>
        <dbReference type="SAM" id="MobiDB-lite"/>
    </source>
</evidence>
<name>A0A4Q4SUU0_9PEZI</name>
<protein>
    <submittedName>
        <fullName evidence="2">Uncharacterized protein</fullName>
    </submittedName>
</protein>
<dbReference type="EMBL" id="QJNU01000916">
    <property type="protein sequence ID" value="RYO83030.1"/>
    <property type="molecule type" value="Genomic_DNA"/>
</dbReference>
<evidence type="ECO:0000313" key="2">
    <source>
        <dbReference type="EMBL" id="RYO83030.1"/>
    </source>
</evidence>
<dbReference type="STRING" id="155417.A0A4Q4SUU0"/>